<dbReference type="PROSITE" id="PS01136">
    <property type="entry name" value="UPF0034"/>
    <property type="match status" value="1"/>
</dbReference>
<dbReference type="GO" id="GO:0017150">
    <property type="term" value="F:tRNA dihydrouridine synthase activity"/>
    <property type="evidence" value="ECO:0007669"/>
    <property type="project" value="InterPro"/>
</dbReference>
<dbReference type="AlphaFoldDB" id="A0A6A4W4H0"/>
<gene>
    <name evidence="17" type="primary">Dus1l_1</name>
    <name evidence="17" type="ORF">FJT64_003958</name>
</gene>
<dbReference type="InterPro" id="IPR018517">
    <property type="entry name" value="tRNA_hU_synthase_CS"/>
</dbReference>
<sequence>MYTNLLRFVVVAFRINSSIGSAVDMESGADNKPQPTDSTAGEPPRQDAANPSAVMLESVNNGASGPGGIAKPTETSGGGTASAAMSGSDPTLGVTERKSDRGTEATPSHRAEPSTLDSESTDCGATKSTSGDGSDPAIGDKPGGFELWHGRLRSARLVVAPMVDQSEAAWRMLSRKYGAELCYTPMYHVNMFVKDVKYRRECLTTYPEDRPLIIQFCANNPATLLEAARYCEGGQFDALDINLGCPQSIARRGHYGAFLQDEWELISQLVKVVHEQSRLPVTCKIRIFPELEKTIRYARMLESAGCQLLTVHGRTREMKGPLTGLADWDAIKAVREAVSIPVFANGNIQYLSDVHRCLEHTGVQGVMTAEGNLHNPALFAGLHPPVWEVAEEYLQLARRYPCPLSYARGHVFKILHYCLLMPSNHDVRQLTARASRLEQLEEAVELLRQRYSHLTEPGAAEWRPAPDDPPVLARLPLSPLFCQPHEREPIEDHLKKMQANADKQRREQQEQKERKEQREEGDDDTPARPPARAQDPSALSKRKLKKLARGAKVGANRAIMERCSLCCNPRGLRCEFLLCRLHCRDKCYEHNLDCPGHRILVKTKRQNARDWHARQRRLKEVEEDGPAEGDMAADEVQQPTR</sequence>
<feature type="region of interest" description="Disordered" evidence="14">
    <location>
        <begin position="23"/>
        <end position="142"/>
    </location>
</feature>
<dbReference type="SUPFAM" id="SSF51395">
    <property type="entry name" value="FMN-linked oxidoreductases"/>
    <property type="match status" value="1"/>
</dbReference>
<evidence type="ECO:0000256" key="3">
    <source>
        <dbReference type="ARBA" id="ARBA00022643"/>
    </source>
</evidence>
<comment type="caution">
    <text evidence="17">The sequence shown here is derived from an EMBL/GenBank/DDBJ whole genome shotgun (WGS) entry which is preliminary data.</text>
</comment>
<comment type="cofactor">
    <cofactor evidence="1">
        <name>FMN</name>
        <dbReference type="ChEBI" id="CHEBI:58210"/>
    </cofactor>
</comment>
<evidence type="ECO:0000256" key="10">
    <source>
        <dbReference type="ARBA" id="ARBA00047287"/>
    </source>
</evidence>
<feature type="compositionally biased region" description="Basic and acidic residues" evidence="14">
    <location>
        <begin position="95"/>
        <end position="112"/>
    </location>
</feature>
<dbReference type="EMBL" id="VIIS01001416">
    <property type="protein sequence ID" value="KAF0298684.1"/>
    <property type="molecule type" value="Genomic_DNA"/>
</dbReference>
<evidence type="ECO:0000313" key="18">
    <source>
        <dbReference type="Proteomes" id="UP000440578"/>
    </source>
</evidence>
<protein>
    <recommendedName>
        <fullName evidence="9">tRNA-dihydrouridine(16/17) synthase [NAD(P)(+)]</fullName>
        <ecNumber evidence="9">1.3.1.88</ecNumber>
    </recommendedName>
</protein>
<dbReference type="Pfam" id="PF01207">
    <property type="entry name" value="Dus"/>
    <property type="match status" value="1"/>
</dbReference>
<comment type="catalytic activity">
    <reaction evidence="10">
        <text>5,6-dihydrouridine(17) in tRNA + NAD(+) = uridine(17) in tRNA + NADH + H(+)</text>
        <dbReference type="Rhea" id="RHEA:53372"/>
        <dbReference type="Rhea" id="RHEA-COMP:13541"/>
        <dbReference type="Rhea" id="RHEA-COMP:13542"/>
        <dbReference type="ChEBI" id="CHEBI:15378"/>
        <dbReference type="ChEBI" id="CHEBI:57540"/>
        <dbReference type="ChEBI" id="CHEBI:57945"/>
        <dbReference type="ChEBI" id="CHEBI:65315"/>
        <dbReference type="ChEBI" id="CHEBI:74443"/>
        <dbReference type="EC" id="1.3.1.88"/>
    </reaction>
    <physiologicalReaction direction="right-to-left" evidence="10">
        <dbReference type="Rhea" id="RHEA:53374"/>
    </physiologicalReaction>
</comment>
<keyword evidence="15" id="KW-0732">Signal</keyword>
<dbReference type="GO" id="GO:0050660">
    <property type="term" value="F:flavin adenine dinucleotide binding"/>
    <property type="evidence" value="ECO:0007669"/>
    <property type="project" value="InterPro"/>
</dbReference>
<dbReference type="PANTHER" id="PTHR11082:SF5">
    <property type="entry name" value="TRNA-DIHYDROURIDINE(16_17) SYNTHASE [NAD(P)(+)]-LIKE"/>
    <property type="match status" value="1"/>
</dbReference>
<evidence type="ECO:0000256" key="2">
    <source>
        <dbReference type="ARBA" id="ARBA00022630"/>
    </source>
</evidence>
<evidence type="ECO:0000256" key="5">
    <source>
        <dbReference type="ARBA" id="ARBA00022857"/>
    </source>
</evidence>
<evidence type="ECO:0000256" key="9">
    <source>
        <dbReference type="ARBA" id="ARBA00038890"/>
    </source>
</evidence>
<evidence type="ECO:0000256" key="11">
    <source>
        <dbReference type="ARBA" id="ARBA00047652"/>
    </source>
</evidence>
<comment type="similarity">
    <text evidence="8">Belongs to the Dus family. Dus1 subfamily.</text>
</comment>
<dbReference type="CDD" id="cd02801">
    <property type="entry name" value="DUS_like_FMN"/>
    <property type="match status" value="1"/>
</dbReference>
<evidence type="ECO:0000256" key="13">
    <source>
        <dbReference type="ARBA" id="ARBA00049467"/>
    </source>
</evidence>
<keyword evidence="5" id="KW-0521">NADP</keyword>
<feature type="compositionally biased region" description="Basic and acidic residues" evidence="14">
    <location>
        <begin position="502"/>
        <end position="518"/>
    </location>
</feature>
<feature type="region of interest" description="Disordered" evidence="14">
    <location>
        <begin position="498"/>
        <end position="544"/>
    </location>
</feature>
<dbReference type="OrthoDB" id="272303at2759"/>
<proteinExistence type="inferred from homology"/>
<dbReference type="InterPro" id="IPR035587">
    <property type="entry name" value="DUS-like_FMN-bd"/>
</dbReference>
<comment type="catalytic activity">
    <reaction evidence="12">
        <text>5,6-dihydrouridine(16) in tRNA + NAD(+) = uridine(16) in tRNA + NADH + H(+)</text>
        <dbReference type="Rhea" id="RHEA:53380"/>
        <dbReference type="Rhea" id="RHEA-COMP:13543"/>
        <dbReference type="Rhea" id="RHEA-COMP:13544"/>
        <dbReference type="ChEBI" id="CHEBI:15378"/>
        <dbReference type="ChEBI" id="CHEBI:57540"/>
        <dbReference type="ChEBI" id="CHEBI:57945"/>
        <dbReference type="ChEBI" id="CHEBI:65315"/>
        <dbReference type="ChEBI" id="CHEBI:74443"/>
        <dbReference type="EC" id="1.3.1.88"/>
    </reaction>
    <physiologicalReaction direction="right-to-left" evidence="12">
        <dbReference type="Rhea" id="RHEA:53382"/>
    </physiologicalReaction>
</comment>
<keyword evidence="3" id="KW-0288">FMN</keyword>
<evidence type="ECO:0000256" key="1">
    <source>
        <dbReference type="ARBA" id="ARBA00001917"/>
    </source>
</evidence>
<feature type="compositionally biased region" description="Acidic residues" evidence="14">
    <location>
        <begin position="621"/>
        <end position="633"/>
    </location>
</feature>
<evidence type="ECO:0000256" key="14">
    <source>
        <dbReference type="SAM" id="MobiDB-lite"/>
    </source>
</evidence>
<dbReference type="EC" id="1.3.1.88" evidence="9"/>
<keyword evidence="6" id="KW-0560">Oxidoreductase</keyword>
<feature type="compositionally biased region" description="Polar residues" evidence="14">
    <location>
        <begin position="115"/>
        <end position="132"/>
    </location>
</feature>
<evidence type="ECO:0000256" key="12">
    <source>
        <dbReference type="ARBA" id="ARBA00048934"/>
    </source>
</evidence>
<dbReference type="Proteomes" id="UP000440578">
    <property type="component" value="Unassembled WGS sequence"/>
</dbReference>
<reference evidence="17 18" key="1">
    <citation type="submission" date="2019-07" db="EMBL/GenBank/DDBJ databases">
        <title>Draft genome assembly of a fouling barnacle, Amphibalanus amphitrite (Darwin, 1854): The first reference genome for Thecostraca.</title>
        <authorList>
            <person name="Kim W."/>
        </authorList>
    </citation>
    <scope>NUCLEOTIDE SEQUENCE [LARGE SCALE GENOMIC DNA]</scope>
    <source>
        <strain evidence="17">SNU_AA5</strain>
        <tissue evidence="17">Soma without cirri and trophi</tissue>
    </source>
</reference>
<evidence type="ECO:0000313" key="17">
    <source>
        <dbReference type="EMBL" id="KAF0298684.1"/>
    </source>
</evidence>
<keyword evidence="2" id="KW-0285">Flavoprotein</keyword>
<dbReference type="InterPro" id="IPR013785">
    <property type="entry name" value="Aldolase_TIM"/>
</dbReference>
<keyword evidence="4" id="KW-0819">tRNA processing</keyword>
<evidence type="ECO:0000256" key="8">
    <source>
        <dbReference type="ARBA" id="ARBA00038313"/>
    </source>
</evidence>
<feature type="region of interest" description="Disordered" evidence="14">
    <location>
        <begin position="608"/>
        <end position="641"/>
    </location>
</feature>
<name>A0A6A4W4H0_AMPAM</name>
<evidence type="ECO:0000256" key="4">
    <source>
        <dbReference type="ARBA" id="ARBA00022694"/>
    </source>
</evidence>
<organism evidence="17 18">
    <name type="scientific">Amphibalanus amphitrite</name>
    <name type="common">Striped barnacle</name>
    <name type="synonym">Balanus amphitrite</name>
    <dbReference type="NCBI Taxonomy" id="1232801"/>
    <lineage>
        <taxon>Eukaryota</taxon>
        <taxon>Metazoa</taxon>
        <taxon>Ecdysozoa</taxon>
        <taxon>Arthropoda</taxon>
        <taxon>Crustacea</taxon>
        <taxon>Multicrustacea</taxon>
        <taxon>Cirripedia</taxon>
        <taxon>Thoracica</taxon>
        <taxon>Thoracicalcarea</taxon>
        <taxon>Balanomorpha</taxon>
        <taxon>Balanoidea</taxon>
        <taxon>Balanidae</taxon>
        <taxon>Amphibalaninae</taxon>
        <taxon>Amphibalanus</taxon>
    </lineage>
</organism>
<evidence type="ECO:0000256" key="15">
    <source>
        <dbReference type="SAM" id="SignalP"/>
    </source>
</evidence>
<dbReference type="PANTHER" id="PTHR11082">
    <property type="entry name" value="TRNA-DIHYDROURIDINE SYNTHASE"/>
    <property type="match status" value="1"/>
</dbReference>
<evidence type="ECO:0000256" key="7">
    <source>
        <dbReference type="ARBA" id="ARBA00023027"/>
    </source>
</evidence>
<evidence type="ECO:0000259" key="16">
    <source>
        <dbReference type="Pfam" id="PF01207"/>
    </source>
</evidence>
<comment type="catalytic activity">
    <reaction evidence="11">
        <text>5,6-dihydrouridine(16) in tRNA + NADP(+) = uridine(16) in tRNA + NADPH + H(+)</text>
        <dbReference type="Rhea" id="RHEA:53376"/>
        <dbReference type="Rhea" id="RHEA-COMP:13543"/>
        <dbReference type="Rhea" id="RHEA-COMP:13544"/>
        <dbReference type="ChEBI" id="CHEBI:15378"/>
        <dbReference type="ChEBI" id="CHEBI:57783"/>
        <dbReference type="ChEBI" id="CHEBI:58349"/>
        <dbReference type="ChEBI" id="CHEBI:65315"/>
        <dbReference type="ChEBI" id="CHEBI:74443"/>
        <dbReference type="EC" id="1.3.1.88"/>
    </reaction>
    <physiologicalReaction direction="right-to-left" evidence="11">
        <dbReference type="Rhea" id="RHEA:53378"/>
    </physiologicalReaction>
</comment>
<feature type="domain" description="DUS-like FMN-binding" evidence="16">
    <location>
        <begin position="159"/>
        <end position="407"/>
    </location>
</feature>
<keyword evidence="7" id="KW-0520">NAD</keyword>
<accession>A0A6A4W4H0</accession>
<feature type="chain" id="PRO_5025589507" description="tRNA-dihydrouridine(16/17) synthase [NAD(P)(+)]" evidence="15">
    <location>
        <begin position="21"/>
        <end position="641"/>
    </location>
</feature>
<keyword evidence="18" id="KW-1185">Reference proteome</keyword>
<evidence type="ECO:0000256" key="6">
    <source>
        <dbReference type="ARBA" id="ARBA00023002"/>
    </source>
</evidence>
<feature type="signal peptide" evidence="15">
    <location>
        <begin position="1"/>
        <end position="20"/>
    </location>
</feature>
<dbReference type="Gene3D" id="3.20.20.70">
    <property type="entry name" value="Aldolase class I"/>
    <property type="match status" value="1"/>
</dbReference>
<comment type="catalytic activity">
    <reaction evidence="13">
        <text>5,6-dihydrouridine(17) in tRNA + NADP(+) = uridine(17) in tRNA + NADPH + H(+)</text>
        <dbReference type="Rhea" id="RHEA:53368"/>
        <dbReference type="Rhea" id="RHEA-COMP:13541"/>
        <dbReference type="Rhea" id="RHEA-COMP:13542"/>
        <dbReference type="ChEBI" id="CHEBI:15378"/>
        <dbReference type="ChEBI" id="CHEBI:57783"/>
        <dbReference type="ChEBI" id="CHEBI:58349"/>
        <dbReference type="ChEBI" id="CHEBI:65315"/>
        <dbReference type="ChEBI" id="CHEBI:74443"/>
        <dbReference type="EC" id="1.3.1.88"/>
    </reaction>
    <physiologicalReaction direction="right-to-left" evidence="13">
        <dbReference type="Rhea" id="RHEA:53370"/>
    </physiologicalReaction>
</comment>